<feature type="region of interest" description="Disordered" evidence="1">
    <location>
        <begin position="21"/>
        <end position="68"/>
    </location>
</feature>
<evidence type="ECO:0000256" key="1">
    <source>
        <dbReference type="SAM" id="MobiDB-lite"/>
    </source>
</evidence>
<name>A0A0M3IJ79_ASCLU</name>
<protein>
    <submittedName>
        <fullName evidence="4">Uncharacterized protein</fullName>
    </submittedName>
</protein>
<evidence type="ECO:0000313" key="4">
    <source>
        <dbReference type="WBParaSite" id="ALUE_0001867401-mRNA-1"/>
    </source>
</evidence>
<dbReference type="AlphaFoldDB" id="A0A0M3IJ79"/>
<organism evidence="3 4">
    <name type="scientific">Ascaris lumbricoides</name>
    <name type="common">Giant roundworm</name>
    <dbReference type="NCBI Taxonomy" id="6252"/>
    <lineage>
        <taxon>Eukaryota</taxon>
        <taxon>Metazoa</taxon>
        <taxon>Ecdysozoa</taxon>
        <taxon>Nematoda</taxon>
        <taxon>Chromadorea</taxon>
        <taxon>Rhabditida</taxon>
        <taxon>Spirurina</taxon>
        <taxon>Ascaridomorpha</taxon>
        <taxon>Ascaridoidea</taxon>
        <taxon>Ascarididae</taxon>
        <taxon>Ascaris</taxon>
    </lineage>
</organism>
<dbReference type="Proteomes" id="UP000036681">
    <property type="component" value="Unplaced"/>
</dbReference>
<feature type="chain" id="PRO_5005657325" evidence="2">
    <location>
        <begin position="25"/>
        <end position="111"/>
    </location>
</feature>
<keyword evidence="2" id="KW-0732">Signal</keyword>
<proteinExistence type="predicted"/>
<evidence type="ECO:0000313" key="3">
    <source>
        <dbReference type="Proteomes" id="UP000036681"/>
    </source>
</evidence>
<dbReference type="WBParaSite" id="ALUE_0001867401-mRNA-1">
    <property type="protein sequence ID" value="ALUE_0001867401-mRNA-1"/>
    <property type="gene ID" value="ALUE_0001867401"/>
</dbReference>
<reference evidence="4" key="1">
    <citation type="submission" date="2017-02" db="UniProtKB">
        <authorList>
            <consortium name="WormBaseParasite"/>
        </authorList>
    </citation>
    <scope>IDENTIFICATION</scope>
</reference>
<accession>A0A0M3IJ79</accession>
<keyword evidence="3" id="KW-1185">Reference proteome</keyword>
<sequence length="111" mass="10973">MHFRALSFIAFFFIVVSFDSSTESSPLTGGWGGSSGAGWSSSPAGSFGGSSASATESSPLTGGWGGSSGAGWSSSLAGSFGGSSASGWGAAFYKAEPRIAFIPKRILASDA</sequence>
<feature type="signal peptide" evidence="2">
    <location>
        <begin position="1"/>
        <end position="24"/>
    </location>
</feature>
<evidence type="ECO:0000256" key="2">
    <source>
        <dbReference type="SAM" id="SignalP"/>
    </source>
</evidence>
<feature type="compositionally biased region" description="Low complexity" evidence="1">
    <location>
        <begin position="37"/>
        <end position="58"/>
    </location>
</feature>